<keyword evidence="2" id="KW-1185">Reference proteome</keyword>
<dbReference type="InterPro" id="IPR036390">
    <property type="entry name" value="WH_DNA-bd_sf"/>
</dbReference>
<organism evidence="1 2">
    <name type="scientific">Microvirga aerilata</name>
    <dbReference type="NCBI Taxonomy" id="670292"/>
    <lineage>
        <taxon>Bacteria</taxon>
        <taxon>Pseudomonadati</taxon>
        <taxon>Pseudomonadota</taxon>
        <taxon>Alphaproteobacteria</taxon>
        <taxon>Hyphomicrobiales</taxon>
        <taxon>Methylobacteriaceae</taxon>
        <taxon>Microvirga</taxon>
    </lineage>
</organism>
<sequence>MRQNGSLSRILHVLLHMDQHQAPMTSEQIGQMLGTNPTVVRRTMAGLREAGYVSSVKGHGGGWTLSRPLSHVTLLDVYQALGAPELFALGMAKDAPACLVEQAVNGALGRTLEEAERQLLARFGEVKLSEIAADFPLRASEAKHGTCRVEHVA</sequence>
<protein>
    <submittedName>
        <fullName evidence="1">Rrf2 family transcriptional regulator</fullName>
    </submittedName>
</protein>
<accession>A0A936ZDU4</accession>
<dbReference type="InterPro" id="IPR036388">
    <property type="entry name" value="WH-like_DNA-bd_sf"/>
</dbReference>
<proteinExistence type="predicted"/>
<evidence type="ECO:0000313" key="1">
    <source>
        <dbReference type="EMBL" id="MBL0405312.1"/>
    </source>
</evidence>
<dbReference type="Proteomes" id="UP000605848">
    <property type="component" value="Unassembled WGS sequence"/>
</dbReference>
<dbReference type="AlphaFoldDB" id="A0A936ZDU4"/>
<reference evidence="1" key="1">
    <citation type="submission" date="2021-01" db="EMBL/GenBank/DDBJ databases">
        <title>Microvirga sp.</title>
        <authorList>
            <person name="Kim M.K."/>
        </authorList>
    </citation>
    <scope>NUCLEOTIDE SEQUENCE</scope>
    <source>
        <strain evidence="1">5420S-16</strain>
    </source>
</reference>
<name>A0A936ZDU4_9HYPH</name>
<dbReference type="PROSITE" id="PS51197">
    <property type="entry name" value="HTH_RRF2_2"/>
    <property type="match status" value="1"/>
</dbReference>
<gene>
    <name evidence="1" type="ORF">JKG68_15180</name>
</gene>
<dbReference type="Pfam" id="PF02082">
    <property type="entry name" value="Rrf2"/>
    <property type="match status" value="1"/>
</dbReference>
<dbReference type="GO" id="GO:0005829">
    <property type="term" value="C:cytosol"/>
    <property type="evidence" value="ECO:0007669"/>
    <property type="project" value="TreeGrafter"/>
</dbReference>
<dbReference type="PANTHER" id="PTHR33221:SF15">
    <property type="entry name" value="HTH-TYPE TRANSCRIPTIONAL REGULATOR YWGB-RELATED"/>
    <property type="match status" value="1"/>
</dbReference>
<dbReference type="RefSeq" id="WP_202060971.1">
    <property type="nucleotide sequence ID" value="NZ_JAEQMY010000020.1"/>
</dbReference>
<dbReference type="PANTHER" id="PTHR33221">
    <property type="entry name" value="WINGED HELIX-TURN-HELIX TRANSCRIPTIONAL REGULATOR, RRF2 FAMILY"/>
    <property type="match status" value="1"/>
</dbReference>
<evidence type="ECO:0000313" key="2">
    <source>
        <dbReference type="Proteomes" id="UP000605848"/>
    </source>
</evidence>
<comment type="caution">
    <text evidence="1">The sequence shown here is derived from an EMBL/GenBank/DDBJ whole genome shotgun (WGS) entry which is preliminary data.</text>
</comment>
<dbReference type="GO" id="GO:0003700">
    <property type="term" value="F:DNA-binding transcription factor activity"/>
    <property type="evidence" value="ECO:0007669"/>
    <property type="project" value="TreeGrafter"/>
</dbReference>
<dbReference type="SUPFAM" id="SSF46785">
    <property type="entry name" value="Winged helix' DNA-binding domain"/>
    <property type="match status" value="1"/>
</dbReference>
<dbReference type="Gene3D" id="1.10.10.10">
    <property type="entry name" value="Winged helix-like DNA-binding domain superfamily/Winged helix DNA-binding domain"/>
    <property type="match status" value="1"/>
</dbReference>
<dbReference type="InterPro" id="IPR000944">
    <property type="entry name" value="Tscrpt_reg_Rrf2"/>
</dbReference>
<dbReference type="EMBL" id="JAEQMY010000020">
    <property type="protein sequence ID" value="MBL0405312.1"/>
    <property type="molecule type" value="Genomic_DNA"/>
</dbReference>